<dbReference type="FunFam" id="2.130.10.10:FF:001009">
    <property type="entry name" value="Small nucleolar ribonucleoprotein complex subunit, putative"/>
    <property type="match status" value="1"/>
</dbReference>
<protein>
    <submittedName>
        <fullName evidence="8">WD40 repeat-like protein</fullName>
    </submittedName>
</protein>
<dbReference type="GO" id="GO:0000472">
    <property type="term" value="P:endonucleolytic cleavage to generate mature 5'-end of SSU-rRNA from (SSU-rRNA, 5.8S rRNA, LSU-rRNA)"/>
    <property type="evidence" value="ECO:0007669"/>
    <property type="project" value="TreeGrafter"/>
</dbReference>
<evidence type="ECO:0000256" key="3">
    <source>
        <dbReference type="ARBA" id="ARBA00022737"/>
    </source>
</evidence>
<keyword evidence="9" id="KW-1185">Reference proteome</keyword>
<feature type="repeat" description="WD" evidence="6">
    <location>
        <begin position="615"/>
        <end position="665"/>
    </location>
</feature>
<dbReference type="InterPro" id="IPR013934">
    <property type="entry name" value="Utp13_C"/>
</dbReference>
<dbReference type="GeneID" id="54482858"/>
<organism evidence="8 9">
    <name type="scientific">Pseudovirgaria hyperparasitica</name>
    <dbReference type="NCBI Taxonomy" id="470096"/>
    <lineage>
        <taxon>Eukaryota</taxon>
        <taxon>Fungi</taxon>
        <taxon>Dikarya</taxon>
        <taxon>Ascomycota</taxon>
        <taxon>Pezizomycotina</taxon>
        <taxon>Dothideomycetes</taxon>
        <taxon>Dothideomycetes incertae sedis</taxon>
        <taxon>Acrospermales</taxon>
        <taxon>Acrospermaceae</taxon>
        <taxon>Pseudovirgaria</taxon>
    </lineage>
</organism>
<evidence type="ECO:0000256" key="6">
    <source>
        <dbReference type="PROSITE-ProRule" id="PRU00221"/>
    </source>
</evidence>
<dbReference type="InterPro" id="IPR036322">
    <property type="entry name" value="WD40_repeat_dom_sf"/>
</dbReference>
<dbReference type="Pfam" id="PF00400">
    <property type="entry name" value="WD40"/>
    <property type="match status" value="8"/>
</dbReference>
<feature type="repeat" description="WD" evidence="6">
    <location>
        <begin position="521"/>
        <end position="562"/>
    </location>
</feature>
<dbReference type="CDD" id="cd00200">
    <property type="entry name" value="WD40"/>
    <property type="match status" value="1"/>
</dbReference>
<accession>A0A6A6WBZ3</accession>
<feature type="repeat" description="WD" evidence="6">
    <location>
        <begin position="666"/>
        <end position="707"/>
    </location>
</feature>
<dbReference type="PROSITE" id="PS00678">
    <property type="entry name" value="WD_REPEATS_1"/>
    <property type="match status" value="3"/>
</dbReference>
<feature type="repeat" description="WD" evidence="6">
    <location>
        <begin position="411"/>
        <end position="445"/>
    </location>
</feature>
<dbReference type="AlphaFoldDB" id="A0A6A6WBZ3"/>
<keyword evidence="2 6" id="KW-0853">WD repeat</keyword>
<evidence type="ECO:0000313" key="8">
    <source>
        <dbReference type="EMBL" id="KAF2759366.1"/>
    </source>
</evidence>
<dbReference type="RefSeq" id="XP_033601817.1">
    <property type="nucleotide sequence ID" value="XM_033741804.1"/>
</dbReference>
<evidence type="ECO:0000256" key="4">
    <source>
        <dbReference type="ARBA" id="ARBA00023242"/>
    </source>
</evidence>
<dbReference type="InterPro" id="IPR015943">
    <property type="entry name" value="WD40/YVTN_repeat-like_dom_sf"/>
</dbReference>
<comment type="function">
    <text evidence="5">Component of the ASTRA complex involved in chromatin remodeling.</text>
</comment>
<feature type="repeat" description="WD" evidence="6">
    <location>
        <begin position="217"/>
        <end position="258"/>
    </location>
</feature>
<evidence type="ECO:0000256" key="1">
    <source>
        <dbReference type="ARBA" id="ARBA00004604"/>
    </source>
</evidence>
<dbReference type="OrthoDB" id="5414888at2759"/>
<dbReference type="PRINTS" id="PR00320">
    <property type="entry name" value="GPROTEINBRPT"/>
</dbReference>
<proteinExistence type="predicted"/>
<evidence type="ECO:0000256" key="5">
    <source>
        <dbReference type="ARBA" id="ARBA00037338"/>
    </source>
</evidence>
<feature type="repeat" description="WD" evidence="6">
    <location>
        <begin position="191"/>
        <end position="213"/>
    </location>
</feature>
<dbReference type="EMBL" id="ML996570">
    <property type="protein sequence ID" value="KAF2759366.1"/>
    <property type="molecule type" value="Genomic_DNA"/>
</dbReference>
<dbReference type="GO" id="GO:0030686">
    <property type="term" value="C:90S preribosome"/>
    <property type="evidence" value="ECO:0007669"/>
    <property type="project" value="TreeGrafter"/>
</dbReference>
<dbReference type="InterPro" id="IPR020472">
    <property type="entry name" value="WD40_PAC1"/>
</dbReference>
<evidence type="ECO:0000259" key="7">
    <source>
        <dbReference type="Pfam" id="PF08625"/>
    </source>
</evidence>
<dbReference type="Gene3D" id="2.130.10.10">
    <property type="entry name" value="YVTN repeat-like/Quinoprotein amine dehydrogenase"/>
    <property type="match status" value="4"/>
</dbReference>
<evidence type="ECO:0000256" key="2">
    <source>
        <dbReference type="ARBA" id="ARBA00022574"/>
    </source>
</evidence>
<gene>
    <name evidence="8" type="ORF">EJ05DRAFT_437768</name>
</gene>
<dbReference type="Proteomes" id="UP000799437">
    <property type="component" value="Unassembled WGS sequence"/>
</dbReference>
<dbReference type="GO" id="GO:0000480">
    <property type="term" value="P:endonucleolytic cleavage in 5'-ETS of tricistronic rRNA transcript (SSU-rRNA, 5.8S rRNA, LSU-rRNA)"/>
    <property type="evidence" value="ECO:0007669"/>
    <property type="project" value="TreeGrafter"/>
</dbReference>
<dbReference type="FunFam" id="2.130.10.10:FF:001144">
    <property type="entry name" value="WD40 repeat-like protein"/>
    <property type="match status" value="1"/>
</dbReference>
<feature type="domain" description="U3 small nucleolar RNA-associated protein 13 C-terminal" evidence="7">
    <location>
        <begin position="719"/>
        <end position="869"/>
    </location>
</feature>
<feature type="repeat" description="WD" evidence="6">
    <location>
        <begin position="563"/>
        <end position="614"/>
    </location>
</feature>
<keyword evidence="4" id="KW-0539">Nucleus</keyword>
<dbReference type="PANTHER" id="PTHR19854">
    <property type="entry name" value="TRANSDUCIN BETA-LIKE 3"/>
    <property type="match status" value="1"/>
</dbReference>
<sequence length="899" mass="98614">MAHRPTVKTTYAQSRTIQPIYTGGSIDLNEEGSILATCLGEDVLITNLSSGQELARIEGDGEVITSLVLTPKSTQLIICSRSLSMRIYSLRKDESLEERLVAELKYTLKPHTAPVVTTAVNRHGSHLATGGADGIVKIWDIQGGFNTHNFHGHGGLVTALHFFEVESPAVGTEKTSDKRRKTLDEQAGIRLASGAEDGKIRIWNLSEKSKASSVATLDSHVTVVRSIDFSPEENALVSASRDKTMVVWDARTWKPRITVPILESLEAVGFMQAGTVVYTGGENGHVRLWATDGGRELTGAQEPCSETDAIVNILHRQDVVLSVHADQTLVLLSKASLAQLDRSKMIKPLEVIRRISGTHDEVIDLAYVGKDRSCLALATNLEDIRIISVAEPGKSNTQHDSLHFGSDIALLKGHEDIIICLDVDWSGHWLATGAKDNTARLWRLDPQGKSFTCYATFTGHAESLGAIALPHTVPAISSQAYSHPLEHPPSFLITGSQDKTVKRWDVSKSDNSKSSRAVYTRKAHDKDINALDTSPNDCLFASASQDRTVKIWDTESGETIGVLRGHRRGVWTVKFAPTGIPSIEGGGTRGVIATGSGDKTVKIWSLENYNCLHTFEGHSNSVLKVIWLPIKVIDARDRRGAQVASAAGDGLVKIWDTQSGEEECTLDNHIDRVWALTVNPETNVVASGAADSVITFWNDTTSTTVSEAVTRATERVEQDQKLQNLIHSSNYREAIVLALQLNHPARLFSLFQSVVESDPHDEGSMSGRLAVDEVLGSLADEQLFHLLMRLRDWNASAKTCQVAQRILWTIVRTYDAERLASIRSRTKGREQVQMRDLLDGIKAYTERHFKRLEEMIDESFLVDFTLAQMDGLGLVRNVIKGNSDSAGNPSGVDDIIMVE</sequence>
<dbReference type="GO" id="GO:0034511">
    <property type="term" value="F:U3 snoRNA binding"/>
    <property type="evidence" value="ECO:0007669"/>
    <property type="project" value="TreeGrafter"/>
</dbReference>
<dbReference type="SUPFAM" id="SSF50978">
    <property type="entry name" value="WD40 repeat-like"/>
    <property type="match status" value="2"/>
</dbReference>
<name>A0A6A6WBZ3_9PEZI</name>
<feature type="repeat" description="WD" evidence="6">
    <location>
        <begin position="108"/>
        <end position="149"/>
    </location>
</feature>
<comment type="subcellular location">
    <subcellularLocation>
        <location evidence="1">Nucleus</location>
        <location evidence="1">Nucleolus</location>
    </subcellularLocation>
</comment>
<dbReference type="Pfam" id="PF08625">
    <property type="entry name" value="Utp13"/>
    <property type="match status" value="1"/>
</dbReference>
<evidence type="ECO:0000313" key="9">
    <source>
        <dbReference type="Proteomes" id="UP000799437"/>
    </source>
</evidence>
<dbReference type="PROSITE" id="PS50082">
    <property type="entry name" value="WD_REPEATS_2"/>
    <property type="match status" value="9"/>
</dbReference>
<reference evidence="8" key="1">
    <citation type="journal article" date="2020" name="Stud. Mycol.">
        <title>101 Dothideomycetes genomes: a test case for predicting lifestyles and emergence of pathogens.</title>
        <authorList>
            <person name="Haridas S."/>
            <person name="Albert R."/>
            <person name="Binder M."/>
            <person name="Bloem J."/>
            <person name="Labutti K."/>
            <person name="Salamov A."/>
            <person name="Andreopoulos B."/>
            <person name="Baker S."/>
            <person name="Barry K."/>
            <person name="Bills G."/>
            <person name="Bluhm B."/>
            <person name="Cannon C."/>
            <person name="Castanera R."/>
            <person name="Culley D."/>
            <person name="Daum C."/>
            <person name="Ezra D."/>
            <person name="Gonzalez J."/>
            <person name="Henrissat B."/>
            <person name="Kuo A."/>
            <person name="Liang C."/>
            <person name="Lipzen A."/>
            <person name="Lutzoni F."/>
            <person name="Magnuson J."/>
            <person name="Mondo S."/>
            <person name="Nolan M."/>
            <person name="Ohm R."/>
            <person name="Pangilinan J."/>
            <person name="Park H.-J."/>
            <person name="Ramirez L."/>
            <person name="Alfaro M."/>
            <person name="Sun H."/>
            <person name="Tritt A."/>
            <person name="Yoshinaga Y."/>
            <person name="Zwiers L.-H."/>
            <person name="Turgeon B."/>
            <person name="Goodwin S."/>
            <person name="Spatafora J."/>
            <person name="Crous P."/>
            <person name="Grigoriev I."/>
        </authorList>
    </citation>
    <scope>NUCLEOTIDE SEQUENCE</scope>
    <source>
        <strain evidence="8">CBS 121739</strain>
    </source>
</reference>
<dbReference type="GO" id="GO:0032040">
    <property type="term" value="C:small-subunit processome"/>
    <property type="evidence" value="ECO:0007669"/>
    <property type="project" value="InterPro"/>
</dbReference>
<dbReference type="SMART" id="SM00320">
    <property type="entry name" value="WD40"/>
    <property type="match status" value="11"/>
</dbReference>
<dbReference type="InterPro" id="IPR001680">
    <property type="entry name" value="WD40_rpt"/>
</dbReference>
<feature type="repeat" description="WD" evidence="6">
    <location>
        <begin position="490"/>
        <end position="514"/>
    </location>
</feature>
<dbReference type="PROSITE" id="PS50294">
    <property type="entry name" value="WD_REPEATS_REGION"/>
    <property type="match status" value="5"/>
</dbReference>
<dbReference type="PANTHER" id="PTHR19854:SF15">
    <property type="entry name" value="TRANSDUCIN BETA-LIKE PROTEIN 3"/>
    <property type="match status" value="1"/>
</dbReference>
<keyword evidence="3" id="KW-0677">Repeat</keyword>
<dbReference type="InterPro" id="IPR019775">
    <property type="entry name" value="WD40_repeat_CS"/>
</dbReference>